<feature type="compositionally biased region" description="Low complexity" evidence="1">
    <location>
        <begin position="92"/>
        <end position="101"/>
    </location>
</feature>
<dbReference type="EMBL" id="CM008054">
    <property type="protein sequence ID" value="PAN49332.2"/>
    <property type="molecule type" value="Genomic_DNA"/>
</dbReference>
<dbReference type="Proteomes" id="UP000243499">
    <property type="component" value="Chromosome 9"/>
</dbReference>
<proteinExistence type="predicted"/>
<dbReference type="AlphaFoldDB" id="A0A2S3IQ26"/>
<dbReference type="Gramene" id="PAN49332">
    <property type="protein sequence ID" value="PAN49332"/>
    <property type="gene ID" value="PAHAL_9G402000"/>
</dbReference>
<protein>
    <submittedName>
        <fullName evidence="2">Uncharacterized protein</fullName>
    </submittedName>
</protein>
<feature type="region of interest" description="Disordered" evidence="1">
    <location>
        <begin position="578"/>
        <end position="612"/>
    </location>
</feature>
<gene>
    <name evidence="2" type="ORF">PAHAL_9G402000</name>
</gene>
<accession>A0A2S3IQ26</accession>
<evidence type="ECO:0000313" key="2">
    <source>
        <dbReference type="EMBL" id="PAN49332.2"/>
    </source>
</evidence>
<organism evidence="2">
    <name type="scientific">Panicum hallii</name>
    <dbReference type="NCBI Taxonomy" id="206008"/>
    <lineage>
        <taxon>Eukaryota</taxon>
        <taxon>Viridiplantae</taxon>
        <taxon>Streptophyta</taxon>
        <taxon>Embryophyta</taxon>
        <taxon>Tracheophyta</taxon>
        <taxon>Spermatophyta</taxon>
        <taxon>Magnoliopsida</taxon>
        <taxon>Liliopsida</taxon>
        <taxon>Poales</taxon>
        <taxon>Poaceae</taxon>
        <taxon>PACMAD clade</taxon>
        <taxon>Panicoideae</taxon>
        <taxon>Panicodae</taxon>
        <taxon>Paniceae</taxon>
        <taxon>Panicinae</taxon>
        <taxon>Panicum</taxon>
        <taxon>Panicum sect. Panicum</taxon>
    </lineage>
</organism>
<dbReference type="PANTHER" id="PTHR34361">
    <property type="entry name" value="OS08G0157800 PROTEIN"/>
    <property type="match status" value="1"/>
</dbReference>
<evidence type="ECO:0000256" key="1">
    <source>
        <dbReference type="SAM" id="MobiDB-lite"/>
    </source>
</evidence>
<sequence length="1140" mass="123681">MRDSLLCWAPPTTAYLGPIYSPDHTSLHPHPETHTLRTRPHLATIVRHTPSSSLPKPRATFPIRTATASPGAMLPYSGDHRRSPPPPPQRTAFSSSLSPSAAPFPPAHPVGPGRDLPTAPSVYAAGGDWAGTSWMEPPASYMAPAATPPGYQGEASHSSPYGIYSRNHFSNFVGARSLRSETSNSISEKQPGTCPESSEALSNDFGSSVFHQQQNAFVSKLLDRSGAEDTGYPPRQDLMQYRFGSTYDKYMTQLSSCSAEAQPHIFSTRYVDSSEMAKAAVPLMNDTIGGNSFSFSSYMNPCRINLDYFDCVWNEQKDLGYQTADKQHGKWSNSDDVATVGNYPLSSLGENHAGSEHLGNGRPMQESAETKHDLGSFNSKLSSTEVGFVQPRDLSSELLEVNNTSVDSPCWKGTPGSYQPSFGIMEKNDAPHTVIGTVGYISSHQSQKVPELSSEYPGRFLERQEASGSENDPFKAFKSLARCKNSEDHKEVPPVDAKVHSDMATHASYLPYKEHGRTQRFYDSREDSKNVISLSQLESACPASKPKLLGEHDGSLPASINEVMSKSVLNPIATNPRVDADRLTTGSPHGHGSSVVVEREESTQKRGEGPSQCFPVVEGNMLNMSCDSSSSTRAIFLKLMHNLSVVLLSTCKGGSSLLEDEEELLQSVIQNLAAASLKRSKVEQKNDDGLCNSSQMKFKNINCARNNLSMEMHACSAQENSDSEFKTTVSQVLTSHLDNKLPDDTEVSQASIYRNLWIEAEASACKLKYDLQHARMKLATEKGHNSTLKVPDSLGGSKDSNSSISSGKPQNRGKESFTCTVALQGQGGDSGDRQSPVVNRSVFNGGDADVFARFKVLQSRLDNVNSFGEIDCEEQQEASKKSNAVEDAVLARLKVLKSRPDSITLSSQESIKHQLDASTNKEDNVDDAVMARLRILESRPNNVTFLDQESSKQPLDEIKTVEGGVDDAVMARLRILKSRPDNIISMGDNSKEQEEVCIGPLNEVDLSVMANGGITNTKVPAEQCWKLILSDDVAHCLGGKDSIGGIDTSGDGTCAGENNEIGGSADASTPKRCKATSDEGNIEGAVHVENHVLLETAGNSHVCTEGSHETHLISSPGHQYGSTPSEWEHVLKENFFHPGK</sequence>
<feature type="compositionally biased region" description="Low complexity" evidence="1">
    <location>
        <begin position="793"/>
        <end position="807"/>
    </location>
</feature>
<feature type="compositionally biased region" description="Basic and acidic residues" evidence="1">
    <location>
        <begin position="597"/>
        <end position="608"/>
    </location>
</feature>
<feature type="region of interest" description="Disordered" evidence="1">
    <location>
        <begin position="782"/>
        <end position="815"/>
    </location>
</feature>
<feature type="region of interest" description="Disordered" evidence="1">
    <location>
        <begin position="181"/>
        <end position="201"/>
    </location>
</feature>
<name>A0A2S3IQ26_9POAL</name>
<reference evidence="2" key="1">
    <citation type="submission" date="2018-04" db="EMBL/GenBank/DDBJ databases">
        <title>WGS assembly of Panicum hallii.</title>
        <authorList>
            <person name="Lovell J."/>
            <person name="Jenkins J."/>
            <person name="Lowry D."/>
            <person name="Mamidi S."/>
            <person name="Sreedasyam A."/>
            <person name="Weng X."/>
            <person name="Barry K."/>
            <person name="Bonette J."/>
            <person name="Campitelli B."/>
            <person name="Daum C."/>
            <person name="Gordon S."/>
            <person name="Gould B."/>
            <person name="Lipzen A."/>
            <person name="Macqueen A."/>
            <person name="Palacio-Mejia J."/>
            <person name="Plott C."/>
            <person name="Shakirov E."/>
            <person name="Shu S."/>
            <person name="Yoshinaga Y."/>
            <person name="Zane M."/>
            <person name="Rokhsar D."/>
            <person name="Grimwood J."/>
            <person name="Schmutz J."/>
            <person name="Juenger T."/>
        </authorList>
    </citation>
    <scope>NUCLEOTIDE SEQUENCE [LARGE SCALE GENOMIC DNA]</scope>
    <source>
        <strain evidence="2">FIL2</strain>
    </source>
</reference>
<dbReference type="PANTHER" id="PTHR34361:SF10">
    <property type="entry name" value="EXPRESSED PROTEIN"/>
    <property type="match status" value="1"/>
</dbReference>
<feature type="region of interest" description="Disordered" evidence="1">
    <location>
        <begin position="348"/>
        <end position="375"/>
    </location>
</feature>
<feature type="region of interest" description="Disordered" evidence="1">
    <location>
        <begin position="48"/>
        <end position="119"/>
    </location>
</feature>